<sequence length="845" mass="92632">MIKIALAGNPNAGKTTLFNALTGSNQFVGNWPGVTVEKKEGKLKGHNGDVVIMDLPGIYSLSPYTLEEVVSREYLVKERPDAILNIVDGTNLERNLYLTTQLAELGIPMVVAVNMMDIVKKNGDKIHIDAMSEELGCPVVEISALKGTGCMDAAEIAVTKANEKKPMMYKHRFEGCVEHALAHIEEAVVHDLPAEQHRWYSVKLFERDEKVIKALGISEEKIAHIESDIKSCEDELDDDSESIITAERYKYIESIIKKCVTKKARSNLTTSDKIDRVVTNRWLALPIFAVVMWLVYYVSMVTVGAAATDWANDGLFGDGFHLFGIGGSAYEEAAEEYGDTDIILKKFVEEAGARISAEQDAEVEEENADAVTETEVFDAEALRKAFDPKAEDYDGMALVPQFEKVASYFTEDDVVKYTLVDDETKEESVEEASVEDYLAALDVFKKYEGAAPDPASYGVWVPGVPVYVEMGLDAIGVAGWLKGLILDGIVAGVGAVLGFVPQLLVLFIFLAFLEACGYMARIAFIMDRIFRRFGLSGKSFIPMLVGTGCGIPGIMASRTIENERDRRMTIMTTTFIPCGAKTPFIAMVAGAIFGGSPWIATSAYFIGIASIICSGIMLKKTKPFLGEVAPFVMELPAYHMPTAGAVLRSMWERGWSFIKKAGTIILISTIVIWFLSFFGWVDGKFMMLEEEQMDSSILAKIGSAVAWIFSPLGWGNWQATVASVTGLVAKENIVGTMGILYGGETWKNLAAAFTRVEGMSFLVFNLLCAPCFAAIGAIKREMNNIKWTWAAIGYQCVFAYAVALCINQIGRLCTGDVDKIGLIFAVLVIGCFGWLLFRPVPKAAK</sequence>
<keyword evidence="3" id="KW-0813">Transport</keyword>
<comment type="caution">
    <text evidence="17">The sequence shown here is derived from an EMBL/GenBank/DDBJ whole genome shotgun (WGS) entry which is preliminary data.</text>
</comment>
<keyword evidence="11" id="KW-0406">Ion transport</keyword>
<dbReference type="InterPro" id="IPR050860">
    <property type="entry name" value="FeoB_GTPase"/>
</dbReference>
<keyword evidence="13 15" id="KW-0472">Membrane</keyword>
<dbReference type="InterPro" id="IPR011640">
    <property type="entry name" value="Fe2_transport_prot_B_C"/>
</dbReference>
<gene>
    <name evidence="17" type="ORF">HNP77_002284</name>
</gene>
<feature type="transmembrane region" description="Helical" evidence="15">
    <location>
        <begin position="821"/>
        <end position="837"/>
    </location>
</feature>
<dbReference type="Pfam" id="PF07664">
    <property type="entry name" value="FeoB_C"/>
    <property type="match status" value="1"/>
</dbReference>
<feature type="transmembrane region" description="Helical" evidence="15">
    <location>
        <begin position="533"/>
        <end position="556"/>
    </location>
</feature>
<keyword evidence="8" id="KW-0547">Nucleotide-binding</keyword>
<keyword evidence="10" id="KW-0408">Iron</keyword>
<keyword evidence="18" id="KW-1185">Reference proteome</keyword>
<dbReference type="FunFam" id="3.40.50.300:FF:000426">
    <property type="entry name" value="Ferrous iron transport protein B"/>
    <property type="match status" value="1"/>
</dbReference>
<dbReference type="Pfam" id="PF17910">
    <property type="entry name" value="FeoB_Cyto"/>
    <property type="match status" value="1"/>
</dbReference>
<evidence type="ECO:0000256" key="8">
    <source>
        <dbReference type="ARBA" id="ARBA00022741"/>
    </source>
</evidence>
<dbReference type="PANTHER" id="PTHR43185:SF1">
    <property type="entry name" value="FE(2+) TRANSPORTER FEOB"/>
    <property type="match status" value="1"/>
</dbReference>
<evidence type="ECO:0000259" key="16">
    <source>
        <dbReference type="PROSITE" id="PS51711"/>
    </source>
</evidence>
<dbReference type="GO" id="GO:0005886">
    <property type="term" value="C:plasma membrane"/>
    <property type="evidence" value="ECO:0007669"/>
    <property type="project" value="UniProtKB-SubCell"/>
</dbReference>
<reference evidence="17 18" key="1">
    <citation type="submission" date="2020-08" db="EMBL/GenBank/DDBJ databases">
        <title>Genomic Encyclopedia of Type Strains, Phase IV (KMG-IV): sequencing the most valuable type-strain genomes for metagenomic binning, comparative biology and taxonomic classification.</title>
        <authorList>
            <person name="Goeker M."/>
        </authorList>
    </citation>
    <scope>NUCLEOTIDE SEQUENCE [LARGE SCALE GENOMIC DNA]</scope>
    <source>
        <strain evidence="17 18">DSM 103679</strain>
    </source>
</reference>
<feature type="domain" description="FeoB-type G" evidence="16">
    <location>
        <begin position="1"/>
        <end position="164"/>
    </location>
</feature>
<evidence type="ECO:0000256" key="15">
    <source>
        <dbReference type="SAM" id="Phobius"/>
    </source>
</evidence>
<proteinExistence type="predicted"/>
<feature type="transmembrane region" description="Helical" evidence="15">
    <location>
        <begin position="789"/>
        <end position="809"/>
    </location>
</feature>
<feature type="transmembrane region" description="Helical" evidence="15">
    <location>
        <begin position="758"/>
        <end position="777"/>
    </location>
</feature>
<keyword evidence="12" id="KW-0342">GTP-binding</keyword>
<evidence type="ECO:0000256" key="5">
    <source>
        <dbReference type="ARBA" id="ARBA00022496"/>
    </source>
</evidence>
<comment type="subcellular location">
    <subcellularLocation>
        <location evidence="1">Cell inner membrane</location>
        <topology evidence="1">Multi-pass membrane protein</topology>
    </subcellularLocation>
</comment>
<evidence type="ECO:0000256" key="10">
    <source>
        <dbReference type="ARBA" id="ARBA00023004"/>
    </source>
</evidence>
<name>A0A840SGR8_9SPIR</name>
<feature type="transmembrane region" description="Helical" evidence="15">
    <location>
        <begin position="661"/>
        <end position="681"/>
    </location>
</feature>
<dbReference type="GO" id="GO:0005525">
    <property type="term" value="F:GTP binding"/>
    <property type="evidence" value="ECO:0007669"/>
    <property type="project" value="UniProtKB-KW"/>
</dbReference>
<feature type="transmembrane region" description="Helical" evidence="15">
    <location>
        <begin position="568"/>
        <end position="592"/>
    </location>
</feature>
<dbReference type="InterPro" id="IPR041069">
    <property type="entry name" value="FeoB_Cyto"/>
</dbReference>
<evidence type="ECO:0000256" key="1">
    <source>
        <dbReference type="ARBA" id="ARBA00004429"/>
    </source>
</evidence>
<dbReference type="Gene3D" id="3.40.50.300">
    <property type="entry name" value="P-loop containing nucleotide triphosphate hydrolases"/>
    <property type="match status" value="1"/>
</dbReference>
<evidence type="ECO:0000313" key="17">
    <source>
        <dbReference type="EMBL" id="MBB5219895.1"/>
    </source>
</evidence>
<evidence type="ECO:0000256" key="3">
    <source>
        <dbReference type="ARBA" id="ARBA00022448"/>
    </source>
</evidence>
<protein>
    <recommendedName>
        <fullName evidence="2">Fe(2+) transporter FeoB</fullName>
    </recommendedName>
    <alternativeName>
        <fullName evidence="14">Ferrous iron transport protein B</fullName>
    </alternativeName>
</protein>
<dbReference type="RefSeq" id="WP_184653440.1">
    <property type="nucleotide sequence ID" value="NZ_JACHFR010000004.1"/>
</dbReference>
<evidence type="ECO:0000256" key="14">
    <source>
        <dbReference type="ARBA" id="ARBA00031200"/>
    </source>
</evidence>
<feature type="transmembrane region" description="Helical" evidence="15">
    <location>
        <begin position="282"/>
        <end position="307"/>
    </location>
</feature>
<dbReference type="InterPro" id="IPR011642">
    <property type="entry name" value="Gate_dom"/>
</dbReference>
<evidence type="ECO:0000256" key="9">
    <source>
        <dbReference type="ARBA" id="ARBA00022989"/>
    </source>
</evidence>
<keyword evidence="7 15" id="KW-0812">Transmembrane</keyword>
<evidence type="ECO:0000256" key="6">
    <source>
        <dbReference type="ARBA" id="ARBA00022519"/>
    </source>
</evidence>
<dbReference type="NCBIfam" id="TIGR00231">
    <property type="entry name" value="small_GTP"/>
    <property type="match status" value="1"/>
</dbReference>
<dbReference type="InterPro" id="IPR030389">
    <property type="entry name" value="G_FEOB_dom"/>
</dbReference>
<accession>A0A840SGR8</accession>
<dbReference type="Pfam" id="PF07670">
    <property type="entry name" value="Gate"/>
    <property type="match status" value="2"/>
</dbReference>
<dbReference type="SUPFAM" id="SSF52540">
    <property type="entry name" value="P-loop containing nucleoside triphosphate hydrolases"/>
    <property type="match status" value="1"/>
</dbReference>
<keyword evidence="4" id="KW-1003">Cell membrane</keyword>
<evidence type="ECO:0000256" key="4">
    <source>
        <dbReference type="ARBA" id="ARBA00022475"/>
    </source>
</evidence>
<dbReference type="GO" id="GO:0015093">
    <property type="term" value="F:ferrous iron transmembrane transporter activity"/>
    <property type="evidence" value="ECO:0007669"/>
    <property type="project" value="InterPro"/>
</dbReference>
<evidence type="ECO:0000256" key="11">
    <source>
        <dbReference type="ARBA" id="ARBA00023065"/>
    </source>
</evidence>
<dbReference type="CDD" id="cd01879">
    <property type="entry name" value="FeoB"/>
    <property type="match status" value="1"/>
</dbReference>
<dbReference type="AlphaFoldDB" id="A0A840SGR8"/>
<keyword evidence="9 15" id="KW-1133">Transmembrane helix</keyword>
<keyword evidence="6" id="KW-0997">Cell inner membrane</keyword>
<dbReference type="Proteomes" id="UP000578697">
    <property type="component" value="Unassembled WGS sequence"/>
</dbReference>
<keyword evidence="5" id="KW-0410">Iron transport</keyword>
<dbReference type="PANTHER" id="PTHR43185">
    <property type="entry name" value="FERROUS IRON TRANSPORT PROTEIN B"/>
    <property type="match status" value="1"/>
</dbReference>
<evidence type="ECO:0000256" key="12">
    <source>
        <dbReference type="ARBA" id="ARBA00023134"/>
    </source>
</evidence>
<evidence type="ECO:0000313" key="18">
    <source>
        <dbReference type="Proteomes" id="UP000578697"/>
    </source>
</evidence>
<dbReference type="EMBL" id="JACHFR010000004">
    <property type="protein sequence ID" value="MBB5219895.1"/>
    <property type="molecule type" value="Genomic_DNA"/>
</dbReference>
<evidence type="ECO:0000256" key="7">
    <source>
        <dbReference type="ARBA" id="ARBA00022692"/>
    </source>
</evidence>
<evidence type="ECO:0000256" key="13">
    <source>
        <dbReference type="ARBA" id="ARBA00023136"/>
    </source>
</evidence>
<dbReference type="Gene3D" id="1.10.287.1770">
    <property type="match status" value="1"/>
</dbReference>
<evidence type="ECO:0000256" key="2">
    <source>
        <dbReference type="ARBA" id="ARBA00022371"/>
    </source>
</evidence>
<dbReference type="InterPro" id="IPR027417">
    <property type="entry name" value="P-loop_NTPase"/>
</dbReference>
<dbReference type="PROSITE" id="PS51711">
    <property type="entry name" value="G_FEOB"/>
    <property type="match status" value="1"/>
</dbReference>
<organism evidence="17 18">
    <name type="scientific">Treponema rectale</name>
    <dbReference type="NCBI Taxonomy" id="744512"/>
    <lineage>
        <taxon>Bacteria</taxon>
        <taxon>Pseudomonadati</taxon>
        <taxon>Spirochaetota</taxon>
        <taxon>Spirochaetia</taxon>
        <taxon>Spirochaetales</taxon>
        <taxon>Treponemataceae</taxon>
        <taxon>Treponema</taxon>
    </lineage>
</organism>
<dbReference type="InterPro" id="IPR005225">
    <property type="entry name" value="Small_GTP-bd"/>
</dbReference>
<dbReference type="Pfam" id="PF02421">
    <property type="entry name" value="FeoB_N"/>
    <property type="match status" value="1"/>
</dbReference>
<feature type="transmembrane region" description="Helical" evidence="15">
    <location>
        <begin position="598"/>
        <end position="618"/>
    </location>
</feature>